<gene>
    <name evidence="2" type="ORF">PoMZ_06044</name>
</gene>
<organism evidence="2 3">
    <name type="scientific">Pyricularia oryzae</name>
    <name type="common">Rice blast fungus</name>
    <name type="synonym">Magnaporthe oryzae</name>
    <dbReference type="NCBI Taxonomy" id="318829"/>
    <lineage>
        <taxon>Eukaryota</taxon>
        <taxon>Fungi</taxon>
        <taxon>Dikarya</taxon>
        <taxon>Ascomycota</taxon>
        <taxon>Pezizomycotina</taxon>
        <taxon>Sordariomycetes</taxon>
        <taxon>Sordariomycetidae</taxon>
        <taxon>Magnaporthales</taxon>
        <taxon>Pyriculariaceae</taxon>
        <taxon>Pyricularia</taxon>
    </lineage>
</organism>
<evidence type="ECO:0000256" key="1">
    <source>
        <dbReference type="SAM" id="SignalP"/>
    </source>
</evidence>
<evidence type="ECO:0000313" key="2">
    <source>
        <dbReference type="EMBL" id="QBZ64348.1"/>
    </source>
</evidence>
<reference evidence="2 3" key="1">
    <citation type="journal article" date="2019" name="Mol. Biol. Evol.">
        <title>Blast fungal genomes show frequent chromosomal changes, gene gains and losses, and effector gene turnover.</title>
        <authorList>
            <person name="Gomez Luciano L.B."/>
            <person name="Jason Tsai I."/>
            <person name="Chuma I."/>
            <person name="Tosa Y."/>
            <person name="Chen Y.H."/>
            <person name="Li J.Y."/>
            <person name="Li M.Y."/>
            <person name="Jade Lu M.Y."/>
            <person name="Nakayashiki H."/>
            <person name="Li W.H."/>
        </authorList>
    </citation>
    <scope>NUCLEOTIDE SEQUENCE [LARGE SCALE GENOMIC DNA]</scope>
    <source>
        <strain evidence="2">MZ5-1-6</strain>
    </source>
</reference>
<name>A0A4V1C7R9_PYROR</name>
<evidence type="ECO:0000313" key="3">
    <source>
        <dbReference type="Proteomes" id="UP000294847"/>
    </source>
</evidence>
<dbReference type="AlphaFoldDB" id="A0A4V1C7R9"/>
<sequence length="70" mass="7211">MYSFKAFLLLSVLGLAQLAVASPVPNGGADPLPTCSVITKGDGTNPNNNCTLCNSNCVRDAKKQPGCCPN</sequence>
<keyword evidence="1" id="KW-0732">Signal</keyword>
<protein>
    <submittedName>
        <fullName evidence="2">Uncharacterized protein</fullName>
    </submittedName>
</protein>
<feature type="signal peptide" evidence="1">
    <location>
        <begin position="1"/>
        <end position="21"/>
    </location>
</feature>
<dbReference type="Proteomes" id="UP000294847">
    <property type="component" value="Chromosome 6"/>
</dbReference>
<feature type="chain" id="PRO_5020947416" evidence="1">
    <location>
        <begin position="22"/>
        <end position="70"/>
    </location>
</feature>
<proteinExistence type="predicted"/>
<dbReference type="EMBL" id="CP034209">
    <property type="protein sequence ID" value="QBZ64348.1"/>
    <property type="molecule type" value="Genomic_DNA"/>
</dbReference>
<accession>A0A4V1C7R9</accession>